<dbReference type="AlphaFoldDB" id="A0A5N0EFX6"/>
<dbReference type="PANTHER" id="PTHR22847">
    <property type="entry name" value="WD40 REPEAT PROTEIN"/>
    <property type="match status" value="1"/>
</dbReference>
<comment type="caution">
    <text evidence="4">The sequence shown here is derived from an EMBL/GenBank/DDBJ whole genome shotgun (WGS) entry which is preliminary data.</text>
</comment>
<evidence type="ECO:0000256" key="2">
    <source>
        <dbReference type="ARBA" id="ARBA00022737"/>
    </source>
</evidence>
<dbReference type="Pfam" id="PF00400">
    <property type="entry name" value="WD40"/>
    <property type="match status" value="7"/>
</dbReference>
<feature type="repeat" description="WD" evidence="3">
    <location>
        <begin position="1021"/>
        <end position="1045"/>
    </location>
</feature>
<sequence length="1131" mass="124228">MHDGSGWVLGPAAVGAGRDINAPVTVNVSVVSTAWDPWPDRIYELTALAEHLDTEHFHGRKELIARIDTAIAAQDRGYVVVQSEAGIGKTALAAHLVWTRPCVYHFTAFEGGKDPAEARKSLAAQLIRWWDLADKFCPGGNLPAAAERPDWLTRVLHAAAVARNKHQTGASLVMVVDGLDEAEPSTPGRDTGIPLGLPRPELLPAGVHIVATTRYGIPLSGLRYRTQWEVIDVEGTANLVDLHTYLETRLDWDRALSSRLDEHSVDRQWFASTLARQCAGVWMYARYVLDEIADGRDPHDISSLPPGLDGFYLEQVRRWSYRSDWAVVGGPCLAMLAALERPVDRNELVRLLELADNNGSVLRQWLDETLRPFLVARRIRGRRHYAVRHQSLRDIYKSRDTRHEEDRDAGIREDLNDSIRAAHARIVEALRPKPGFRHGVSEYARTWLPVHALATEQIDEIFTDPSFLLAMKPDALLRHQTLVRSSMARRGLDAYQMTLAIWRYTDNQERLLWLHSNAVRMHCLPLAERIVPLVQSRWLMHTSTWSGRTYRTLTTGFVDSQLCALVVDGQVLLASAGHDSKVRLWDARSGTAIGGLGIEDQRSYIRPKLSKMCVIHTDNHELIVGVSGALLEVWDPRTSNLVCDSSETRLGPISQLCPVHVNGRELIAVASDTTLTLWDPLTGDITSKPEGTPVNPITRLCTVQVNRRELIAVASDTTLALWDPLTRVTTGQPWMAHSGPISQLCAVRVNGRELIAVASDTSLRLWDPLTGKIVGEPWTAHAGSVRALCPVLVDRIHLLATVGSEGTLRLWDPRPDTGIGDLQAGHTDSILTLCAVEVGDRKLLATAGVDKTIRLWDPSTGKALGITWHQPGSTAALCAVTADKRQLVVSGGEDRVVRLWDPSTGAAVGNLGLGHTRPIQGICVIKVDGVQLVVSAALDGTIRMWDPRTGDPVGDPLSCQTGPLRAICAVCFSGQQFVAAGGDDGIVRLWDPCAGKTIGDPWRGHDDWILAMCTLRLDGHNLVVTAGHDESVRMWNPRTGSLIGQPWLGHTGSIRALTTVKNNVSEIVASAGHDKEIRFWDPRTGTSIGTCHGHTEWIRALCTVEVDGRPLIVSAGDDRSLFSWAAVESTP</sequence>
<dbReference type="PANTHER" id="PTHR22847:SF637">
    <property type="entry name" value="WD REPEAT DOMAIN 5B"/>
    <property type="match status" value="1"/>
</dbReference>
<dbReference type="InterPro" id="IPR001680">
    <property type="entry name" value="WD40_rpt"/>
</dbReference>
<dbReference type="PROSITE" id="PS50082">
    <property type="entry name" value="WD_REPEATS_2"/>
    <property type="match status" value="6"/>
</dbReference>
<dbReference type="InterPro" id="IPR027417">
    <property type="entry name" value="P-loop_NTPase"/>
</dbReference>
<dbReference type="CDD" id="cd00200">
    <property type="entry name" value="WD40"/>
    <property type="match status" value="1"/>
</dbReference>
<feature type="repeat" description="WD" evidence="3">
    <location>
        <begin position="1047"/>
        <end position="1090"/>
    </location>
</feature>
<dbReference type="SMART" id="SM00320">
    <property type="entry name" value="WD40"/>
    <property type="match status" value="12"/>
</dbReference>
<dbReference type="Gene3D" id="3.40.50.300">
    <property type="entry name" value="P-loop containing nucleotide triphosphate hydrolases"/>
    <property type="match status" value="1"/>
</dbReference>
<reference evidence="4 5" key="1">
    <citation type="submission" date="2019-09" db="EMBL/GenBank/DDBJ databases">
        <authorList>
            <person name="Wang X."/>
        </authorList>
    </citation>
    <scope>NUCLEOTIDE SEQUENCE [LARGE SCALE GENOMIC DNA]</scope>
    <source>
        <strain evidence="4 5">CICC 11023</strain>
    </source>
</reference>
<dbReference type="InterPro" id="IPR020472">
    <property type="entry name" value="WD40_PAC1"/>
</dbReference>
<dbReference type="Gene3D" id="2.130.10.10">
    <property type="entry name" value="YVTN repeat-like/Quinoprotein amine dehydrogenase"/>
    <property type="match status" value="3"/>
</dbReference>
<evidence type="ECO:0000256" key="3">
    <source>
        <dbReference type="PROSITE-ProRule" id="PRU00221"/>
    </source>
</evidence>
<keyword evidence="1 3" id="KW-0853">WD repeat</keyword>
<dbReference type="InterPro" id="IPR036322">
    <property type="entry name" value="WD40_repeat_dom_sf"/>
</dbReference>
<accession>A0A5N0EFX6</accession>
<keyword evidence="2" id="KW-0677">Repeat</keyword>
<dbReference type="InterPro" id="IPR015943">
    <property type="entry name" value="WD40/YVTN_repeat-like_dom_sf"/>
</dbReference>
<dbReference type="Proteomes" id="UP000323876">
    <property type="component" value="Unassembled WGS sequence"/>
</dbReference>
<dbReference type="SUPFAM" id="SSF52540">
    <property type="entry name" value="P-loop containing nucleoside triphosphate hydrolases"/>
    <property type="match status" value="1"/>
</dbReference>
<feature type="repeat" description="WD" evidence="3">
    <location>
        <begin position="931"/>
        <end position="955"/>
    </location>
</feature>
<feature type="repeat" description="WD" evidence="3">
    <location>
        <begin position="823"/>
        <end position="866"/>
    </location>
</feature>
<dbReference type="SUPFAM" id="SSF50978">
    <property type="entry name" value="WD40 repeat-like"/>
    <property type="match status" value="1"/>
</dbReference>
<protein>
    <submittedName>
        <fullName evidence="4">Uncharacterized protein</fullName>
    </submittedName>
</protein>
<dbReference type="EMBL" id="VXLC01000006">
    <property type="protein sequence ID" value="KAA8887720.1"/>
    <property type="molecule type" value="Genomic_DNA"/>
</dbReference>
<proteinExistence type="predicted"/>
<dbReference type="InterPro" id="IPR011047">
    <property type="entry name" value="Quinoprotein_ADH-like_sf"/>
</dbReference>
<evidence type="ECO:0000256" key="1">
    <source>
        <dbReference type="ARBA" id="ARBA00022574"/>
    </source>
</evidence>
<dbReference type="OrthoDB" id="4499227at2"/>
<dbReference type="SUPFAM" id="SSF50998">
    <property type="entry name" value="Quinoprotein alcohol dehydrogenase-like"/>
    <property type="match status" value="1"/>
</dbReference>
<keyword evidence="5" id="KW-1185">Reference proteome</keyword>
<gene>
    <name evidence="4" type="ORF">F3087_18920</name>
</gene>
<evidence type="ECO:0000313" key="5">
    <source>
        <dbReference type="Proteomes" id="UP000323876"/>
    </source>
</evidence>
<evidence type="ECO:0000313" key="4">
    <source>
        <dbReference type="EMBL" id="KAA8887720.1"/>
    </source>
</evidence>
<organism evidence="4 5">
    <name type="scientific">Nocardia colli</name>
    <dbReference type="NCBI Taxonomy" id="2545717"/>
    <lineage>
        <taxon>Bacteria</taxon>
        <taxon>Bacillati</taxon>
        <taxon>Actinomycetota</taxon>
        <taxon>Actinomycetes</taxon>
        <taxon>Mycobacteriales</taxon>
        <taxon>Nocardiaceae</taxon>
        <taxon>Nocardia</taxon>
    </lineage>
</organism>
<feature type="repeat" description="WD" evidence="3">
    <location>
        <begin position="572"/>
        <end position="595"/>
    </location>
</feature>
<feature type="repeat" description="WD" evidence="3">
    <location>
        <begin position="886"/>
        <end position="910"/>
    </location>
</feature>
<dbReference type="PRINTS" id="PR00320">
    <property type="entry name" value="GPROTEINBRPT"/>
</dbReference>
<name>A0A5N0EFX6_9NOCA</name>